<dbReference type="Proteomes" id="UP000789706">
    <property type="component" value="Unassembled WGS sequence"/>
</dbReference>
<evidence type="ECO:0000313" key="2">
    <source>
        <dbReference type="Proteomes" id="UP000789706"/>
    </source>
</evidence>
<dbReference type="EMBL" id="CAJVPK010000287">
    <property type="protein sequence ID" value="CAG8488981.1"/>
    <property type="molecule type" value="Genomic_DNA"/>
</dbReference>
<accession>A0A9N8WGK4</accession>
<organism evidence="1 2">
    <name type="scientific">Diversispora eburnea</name>
    <dbReference type="NCBI Taxonomy" id="1213867"/>
    <lineage>
        <taxon>Eukaryota</taxon>
        <taxon>Fungi</taxon>
        <taxon>Fungi incertae sedis</taxon>
        <taxon>Mucoromycota</taxon>
        <taxon>Glomeromycotina</taxon>
        <taxon>Glomeromycetes</taxon>
        <taxon>Diversisporales</taxon>
        <taxon>Diversisporaceae</taxon>
        <taxon>Diversispora</taxon>
    </lineage>
</organism>
<sequence>MSFFPTFVTILNEVNAIMRQMSSSTIRECNALSGEKVIDDEYQPRIGETVEALYDPNSGAETMRIGYNFFKTGKHVTFVSTGAAMARALIERASIKARKRIFEDIGRFDIVIAITNIVTPIHVEALA</sequence>
<reference evidence="1" key="1">
    <citation type="submission" date="2021-06" db="EMBL/GenBank/DDBJ databases">
        <authorList>
            <person name="Kallberg Y."/>
            <person name="Tangrot J."/>
            <person name="Rosling A."/>
        </authorList>
    </citation>
    <scope>NUCLEOTIDE SEQUENCE</scope>
    <source>
        <strain evidence="1">AZ414A</strain>
    </source>
</reference>
<keyword evidence="2" id="KW-1185">Reference proteome</keyword>
<protein>
    <submittedName>
        <fullName evidence="1">1477_t:CDS:1</fullName>
    </submittedName>
</protein>
<gene>
    <name evidence="1" type="ORF">DEBURN_LOCUS4069</name>
</gene>
<evidence type="ECO:0000313" key="1">
    <source>
        <dbReference type="EMBL" id="CAG8488981.1"/>
    </source>
</evidence>
<dbReference type="AlphaFoldDB" id="A0A9N8WGK4"/>
<comment type="caution">
    <text evidence="1">The sequence shown here is derived from an EMBL/GenBank/DDBJ whole genome shotgun (WGS) entry which is preliminary data.</text>
</comment>
<name>A0A9N8WGK4_9GLOM</name>
<proteinExistence type="predicted"/>